<dbReference type="InterPro" id="IPR050570">
    <property type="entry name" value="Cell_wall_metabolism_enzyme"/>
</dbReference>
<dbReference type="PANTHER" id="PTHR21666:SF289">
    <property type="entry name" value="L-ALA--D-GLU ENDOPEPTIDASE"/>
    <property type="match status" value="1"/>
</dbReference>
<keyword evidence="7" id="KW-0378">Hydrolase</keyword>
<dbReference type="KEGG" id="cpro:CPRO_15510"/>
<reference evidence="9" key="4">
    <citation type="submission" date="2016-11" db="EMBL/GenBank/DDBJ databases">
        <authorList>
            <person name="Jaros S."/>
            <person name="Januszkiewicz K."/>
            <person name="Wedrychowicz H."/>
        </authorList>
    </citation>
    <scope>NUCLEOTIDE SEQUENCE [LARGE SCALE GENOMIC DNA]</scope>
    <source>
        <strain evidence="9">DSM 1682</strain>
    </source>
</reference>
<keyword evidence="1 3" id="KW-0732">Signal</keyword>
<reference evidence="6 8" key="1">
    <citation type="journal article" date="2016" name="Genome Announc.">
        <title>Complete Genome Sequence of the Amino Acid-Fermenting Clostridium propionicum X2 (DSM 1682).</title>
        <authorList>
            <person name="Poehlein A."/>
            <person name="Schlien K."/>
            <person name="Chowdhury N.P."/>
            <person name="Gottschalk G."/>
            <person name="Buckel W."/>
            <person name="Daniel R."/>
        </authorList>
    </citation>
    <scope>NUCLEOTIDE SEQUENCE [LARGE SCALE GENOMIC DNA]</scope>
    <source>
        <strain evidence="6 8">X2</strain>
    </source>
</reference>
<evidence type="ECO:0000313" key="7">
    <source>
        <dbReference type="EMBL" id="SHE64570.1"/>
    </source>
</evidence>
<reference evidence="7" key="3">
    <citation type="submission" date="2016-11" db="EMBL/GenBank/DDBJ databases">
        <authorList>
            <person name="Varghese N."/>
            <person name="Submissions S."/>
        </authorList>
    </citation>
    <scope>NUCLEOTIDE SEQUENCE</scope>
    <source>
        <strain evidence="7">DSM 1682</strain>
    </source>
</reference>
<accession>A0A0X1U882</accession>
<dbReference type="Proteomes" id="UP000068026">
    <property type="component" value="Chromosome"/>
</dbReference>
<name>A0A0X1U882_ANAPI</name>
<protein>
    <submittedName>
        <fullName evidence="6">Murein DD-endopeptidase MepM</fullName>
        <ecNumber evidence="6">3.4.24.-</ecNumber>
    </submittedName>
    <submittedName>
        <fullName evidence="7">Septal ring factor EnvC, activator of murein hydrolases AmiA and AmiB</fullName>
    </submittedName>
</protein>
<dbReference type="GO" id="GO:0004222">
    <property type="term" value="F:metalloendopeptidase activity"/>
    <property type="evidence" value="ECO:0007669"/>
    <property type="project" value="TreeGrafter"/>
</dbReference>
<dbReference type="EC" id="3.4.24.-" evidence="6"/>
<gene>
    <name evidence="6" type="primary">mepM_2</name>
    <name evidence="6" type="ORF">CPRO_15510</name>
    <name evidence="7" type="ORF">SAMN02745151_01361</name>
</gene>
<dbReference type="InterPro" id="IPR057309">
    <property type="entry name" value="PcsB_CC"/>
</dbReference>
<evidence type="ECO:0000313" key="8">
    <source>
        <dbReference type="Proteomes" id="UP000068026"/>
    </source>
</evidence>
<dbReference type="RefSeq" id="WP_066049865.1">
    <property type="nucleotide sequence ID" value="NZ_CP014223.1"/>
</dbReference>
<organism evidence="7 9">
    <name type="scientific">Anaerotignum propionicum DSM 1682</name>
    <dbReference type="NCBI Taxonomy" id="991789"/>
    <lineage>
        <taxon>Bacteria</taxon>
        <taxon>Bacillati</taxon>
        <taxon>Bacillota</taxon>
        <taxon>Clostridia</taxon>
        <taxon>Lachnospirales</taxon>
        <taxon>Anaerotignaceae</taxon>
        <taxon>Anaerotignum</taxon>
    </lineage>
</organism>
<dbReference type="Gene3D" id="2.70.70.10">
    <property type="entry name" value="Glucose Permease (Domain IIA)"/>
    <property type="match status" value="1"/>
</dbReference>
<evidence type="ECO:0000259" key="4">
    <source>
        <dbReference type="Pfam" id="PF01551"/>
    </source>
</evidence>
<dbReference type="EMBL" id="FQUA01000004">
    <property type="protein sequence ID" value="SHE64570.1"/>
    <property type="molecule type" value="Genomic_DNA"/>
</dbReference>
<evidence type="ECO:0000256" key="1">
    <source>
        <dbReference type="ARBA" id="ARBA00022729"/>
    </source>
</evidence>
<dbReference type="Gene3D" id="6.10.250.3150">
    <property type="match status" value="1"/>
</dbReference>
<keyword evidence="2" id="KW-0175">Coiled coil</keyword>
<dbReference type="AlphaFoldDB" id="A0A0X1U882"/>
<evidence type="ECO:0000259" key="5">
    <source>
        <dbReference type="Pfam" id="PF24568"/>
    </source>
</evidence>
<feature type="signal peptide" evidence="3">
    <location>
        <begin position="1"/>
        <end position="28"/>
    </location>
</feature>
<evidence type="ECO:0000313" key="6">
    <source>
        <dbReference type="EMBL" id="AMJ41144.1"/>
    </source>
</evidence>
<evidence type="ECO:0000256" key="3">
    <source>
        <dbReference type="SAM" id="SignalP"/>
    </source>
</evidence>
<feature type="coiled-coil region" evidence="2">
    <location>
        <begin position="31"/>
        <end position="114"/>
    </location>
</feature>
<feature type="chain" id="PRO_5044547696" evidence="3">
    <location>
        <begin position="29"/>
        <end position="391"/>
    </location>
</feature>
<dbReference type="Pfam" id="PF24568">
    <property type="entry name" value="CC_PcsB"/>
    <property type="match status" value="1"/>
</dbReference>
<dbReference type="EMBL" id="CP014223">
    <property type="protein sequence ID" value="AMJ41144.1"/>
    <property type="molecule type" value="Genomic_DNA"/>
</dbReference>
<dbReference type="Proteomes" id="UP000184204">
    <property type="component" value="Unassembled WGS sequence"/>
</dbReference>
<dbReference type="InterPro" id="IPR016047">
    <property type="entry name" value="M23ase_b-sheet_dom"/>
</dbReference>
<dbReference type="PANTHER" id="PTHR21666">
    <property type="entry name" value="PEPTIDASE-RELATED"/>
    <property type="match status" value="1"/>
</dbReference>
<evidence type="ECO:0000313" key="9">
    <source>
        <dbReference type="Proteomes" id="UP000184204"/>
    </source>
</evidence>
<proteinExistence type="predicted"/>
<evidence type="ECO:0000256" key="2">
    <source>
        <dbReference type="SAM" id="Coils"/>
    </source>
</evidence>
<dbReference type="SUPFAM" id="SSF51261">
    <property type="entry name" value="Duplicated hybrid motif"/>
    <property type="match status" value="1"/>
</dbReference>
<sequence length="391" mass="42671">MKILKKATCLVLTAFLAFGVFPTHQTGAATVAELEAKRKALSQQTDKAKKEIQNLKNKQLSVEQEIDAMDKVMNSLQAELDNAQSDLDELAASLKATEKELEEATAKRDRQFELLGSRMRFLQQKGSSGYLEILLEAESFSDLFLRMQYVNDIMSFDKDILDQLQAIQTTIQNKKEEITKNHAAQAVVVKVQKEKVESMKSVISEKETLMASYAKDVKKQEQLIAANAKADQQVLNLIAQQTSNSTPYYTGNGSLGWPVPAKSASSSSLSSGFVHRINPVTGRSENHSGYDIPAPYGSAIVAAEAGKVTYSGWMNGYGYTIIIDHGGGLSTLYGHNSSLVVSKGTMVKRGQTVAKCGSTGISTGNHCHFSVLVNGKYVNPQSYLGVKNISR</sequence>
<dbReference type="Pfam" id="PF01551">
    <property type="entry name" value="Peptidase_M23"/>
    <property type="match status" value="1"/>
</dbReference>
<dbReference type="InterPro" id="IPR011055">
    <property type="entry name" value="Dup_hybrid_motif"/>
</dbReference>
<feature type="domain" description="M23ase beta-sheet core" evidence="4">
    <location>
        <begin position="286"/>
        <end position="380"/>
    </location>
</feature>
<feature type="domain" description="Peptidoglycan hydrolase PcsB coiled-coil" evidence="5">
    <location>
        <begin position="99"/>
        <end position="174"/>
    </location>
</feature>
<dbReference type="OrthoDB" id="9809488at2"/>
<dbReference type="CDD" id="cd12797">
    <property type="entry name" value="M23_peptidase"/>
    <property type="match status" value="1"/>
</dbReference>
<keyword evidence="8" id="KW-1185">Reference proteome</keyword>
<reference evidence="8" key="2">
    <citation type="submission" date="2016-01" db="EMBL/GenBank/DDBJ databases">
        <authorList>
            <person name="Poehlein A."/>
            <person name="Schlien K."/>
            <person name="Gottschalk G."/>
            <person name="Buckel W."/>
            <person name="Daniel R."/>
        </authorList>
    </citation>
    <scope>NUCLEOTIDE SEQUENCE [LARGE SCALE GENOMIC DNA]</scope>
    <source>
        <strain evidence="8">X2</strain>
    </source>
</reference>